<feature type="transmembrane region" description="Helical" evidence="7">
    <location>
        <begin position="99"/>
        <end position="121"/>
    </location>
</feature>
<name>A0A4Q9LJK2_9MICR</name>
<keyword evidence="3 6" id="KW-0378">Hydrolase</keyword>
<dbReference type="InterPro" id="IPR001915">
    <property type="entry name" value="Peptidase_M48"/>
</dbReference>
<proteinExistence type="inferred from homology"/>
<evidence type="ECO:0000256" key="3">
    <source>
        <dbReference type="ARBA" id="ARBA00022801"/>
    </source>
</evidence>
<organism evidence="9 10">
    <name type="scientific">Hamiltosporidium magnivora</name>
    <dbReference type="NCBI Taxonomy" id="148818"/>
    <lineage>
        <taxon>Eukaryota</taxon>
        <taxon>Fungi</taxon>
        <taxon>Fungi incertae sedis</taxon>
        <taxon>Microsporidia</taxon>
        <taxon>Dubosqiidae</taxon>
        <taxon>Hamiltosporidium</taxon>
    </lineage>
</organism>
<evidence type="ECO:0000256" key="5">
    <source>
        <dbReference type="ARBA" id="ARBA00023049"/>
    </source>
</evidence>
<comment type="cofactor">
    <cofactor evidence="6">
        <name>Zn(2+)</name>
        <dbReference type="ChEBI" id="CHEBI:29105"/>
    </cofactor>
    <text evidence="6">Binds 1 zinc ion per subunit.</text>
</comment>
<evidence type="ECO:0000256" key="7">
    <source>
        <dbReference type="SAM" id="Phobius"/>
    </source>
</evidence>
<dbReference type="AlphaFoldDB" id="A0A4Q9LJK2"/>
<evidence type="ECO:0000313" key="9">
    <source>
        <dbReference type="EMBL" id="TBU08399.1"/>
    </source>
</evidence>
<comment type="similarity">
    <text evidence="6">Belongs to the peptidase M48 family.</text>
</comment>
<evidence type="ECO:0000256" key="2">
    <source>
        <dbReference type="ARBA" id="ARBA00022723"/>
    </source>
</evidence>
<keyword evidence="2" id="KW-0479">Metal-binding</keyword>
<feature type="transmembrane region" description="Helical" evidence="7">
    <location>
        <begin position="158"/>
        <end position="178"/>
    </location>
</feature>
<keyword evidence="1 6" id="KW-0645">Protease</keyword>
<evidence type="ECO:0000313" key="10">
    <source>
        <dbReference type="Proteomes" id="UP000293045"/>
    </source>
</evidence>
<keyword evidence="7" id="KW-0812">Transmembrane</keyword>
<dbReference type="Proteomes" id="UP000293045">
    <property type="component" value="Unassembled WGS sequence"/>
</dbReference>
<evidence type="ECO:0000256" key="1">
    <source>
        <dbReference type="ARBA" id="ARBA00022670"/>
    </source>
</evidence>
<accession>A0A4Q9LJK2</accession>
<comment type="caution">
    <text evidence="9">The sequence shown here is derived from an EMBL/GenBank/DDBJ whole genome shotgun (WGS) entry which is preliminary data.</text>
</comment>
<dbReference type="EMBL" id="PIXR01000188">
    <property type="protein sequence ID" value="TBU08399.1"/>
    <property type="molecule type" value="Genomic_DNA"/>
</dbReference>
<feature type="transmembrane region" description="Helical" evidence="7">
    <location>
        <begin position="133"/>
        <end position="151"/>
    </location>
</feature>
<evidence type="ECO:0000259" key="8">
    <source>
        <dbReference type="Pfam" id="PF01435"/>
    </source>
</evidence>
<dbReference type="GO" id="GO:0046872">
    <property type="term" value="F:metal ion binding"/>
    <property type="evidence" value="ECO:0007669"/>
    <property type="project" value="UniProtKB-KW"/>
</dbReference>
<evidence type="ECO:0000256" key="6">
    <source>
        <dbReference type="RuleBase" id="RU003983"/>
    </source>
</evidence>
<keyword evidence="4 6" id="KW-0862">Zinc</keyword>
<dbReference type="VEuPathDB" id="MicrosporidiaDB:CWI39_0188p0030"/>
<sequence length="389" mass="46890">MMYFQKEFKKEYLLYSIFLVWILIHIYEMIGTVMYKQKIQSGINPFSELKMVTNWIENDRDVFYKIQSEHSNKKILYLNSHILIRIFEKNMFFIRSLDLCCIVMISFCAFIVDLIYLTRIYGIPNDISQAASYARYLIIPFFYIILYFFFYKYGRLPMYLIIGVLLLIQQSFIKSLLFRNIDKLLQNYENFDINLFDDKIKRKLNEFNIEDNVYISKNPNVIKNMGVVKYFTRILVLIQGNKIEYENNPKMLNSMFSHELGHVSRGYKDMILISFCEWLLDILIIFLIDFFSFRSRKSSKLSRFTNFFIFCLVYFLILRDYIFVFSLILKRNEEVYADKYAVSLGYGEELAYSLFKITYKFSCLQESSIYNFIKFVHPSTITRIKRICR</sequence>
<dbReference type="GO" id="GO:0006508">
    <property type="term" value="P:proteolysis"/>
    <property type="evidence" value="ECO:0007669"/>
    <property type="project" value="UniProtKB-KW"/>
</dbReference>
<dbReference type="Pfam" id="PF01435">
    <property type="entry name" value="Peptidase_M48"/>
    <property type="match status" value="1"/>
</dbReference>
<evidence type="ECO:0000256" key="4">
    <source>
        <dbReference type="ARBA" id="ARBA00022833"/>
    </source>
</evidence>
<protein>
    <recommendedName>
        <fullName evidence="8">Peptidase M48 domain-containing protein</fullName>
    </recommendedName>
</protein>
<dbReference type="VEuPathDB" id="MicrosporidiaDB:CWI36_1448p0010"/>
<dbReference type="GO" id="GO:0004222">
    <property type="term" value="F:metalloendopeptidase activity"/>
    <property type="evidence" value="ECO:0007669"/>
    <property type="project" value="InterPro"/>
</dbReference>
<keyword evidence="7" id="KW-0472">Membrane</keyword>
<feature type="transmembrane region" description="Helical" evidence="7">
    <location>
        <begin position="304"/>
        <end position="329"/>
    </location>
</feature>
<reference evidence="9 10" key="1">
    <citation type="submission" date="2017-12" db="EMBL/GenBank/DDBJ databases">
        <authorList>
            <person name="Pombert J.-F."/>
            <person name="Haag K.L."/>
            <person name="Ebert D."/>
        </authorList>
    </citation>
    <scope>NUCLEOTIDE SEQUENCE [LARGE SCALE GENOMIC DNA]</scope>
    <source>
        <strain evidence="9">IL-BN-2</strain>
    </source>
</reference>
<keyword evidence="7" id="KW-1133">Transmembrane helix</keyword>
<feature type="transmembrane region" description="Helical" evidence="7">
    <location>
        <begin position="12"/>
        <end position="30"/>
    </location>
</feature>
<feature type="domain" description="Peptidase M48" evidence="8">
    <location>
        <begin position="245"/>
        <end position="387"/>
    </location>
</feature>
<keyword evidence="5 6" id="KW-0482">Metalloprotease</keyword>
<gene>
    <name evidence="9" type="ORF">CWI39_0188p0030</name>
</gene>
<feature type="transmembrane region" description="Helical" evidence="7">
    <location>
        <begin position="270"/>
        <end position="292"/>
    </location>
</feature>